<evidence type="ECO:0000313" key="1">
    <source>
        <dbReference type="EMBL" id="RNA19495.1"/>
    </source>
</evidence>
<protein>
    <submittedName>
        <fullName evidence="1">Uncharacterized protein</fullName>
    </submittedName>
</protein>
<keyword evidence="2" id="KW-1185">Reference proteome</keyword>
<sequence length="71" mass="7842">EKNNGFNNGCSIKVGASLFSMKSGIGSSKTFTFMITKHLYKFIKKVKLLSFLVRRMPSAGNGGDIEYMSDL</sequence>
<comment type="caution">
    <text evidence="1">The sequence shown here is derived from an EMBL/GenBank/DDBJ whole genome shotgun (WGS) entry which is preliminary data.</text>
</comment>
<reference evidence="1 2" key="1">
    <citation type="journal article" date="2018" name="Sci. Rep.">
        <title>Genomic signatures of local adaptation to the degree of environmental predictability in rotifers.</title>
        <authorList>
            <person name="Franch-Gras L."/>
            <person name="Hahn C."/>
            <person name="Garcia-Roger E.M."/>
            <person name="Carmona M.J."/>
            <person name="Serra M."/>
            <person name="Gomez A."/>
        </authorList>
    </citation>
    <scope>NUCLEOTIDE SEQUENCE [LARGE SCALE GENOMIC DNA]</scope>
    <source>
        <strain evidence="1">HYR1</strain>
    </source>
</reference>
<gene>
    <name evidence="1" type="ORF">BpHYR1_027581</name>
</gene>
<accession>A0A3M7R8E2</accession>
<dbReference type="EMBL" id="REGN01004035">
    <property type="protein sequence ID" value="RNA19495.1"/>
    <property type="molecule type" value="Genomic_DNA"/>
</dbReference>
<organism evidence="1 2">
    <name type="scientific">Brachionus plicatilis</name>
    <name type="common">Marine rotifer</name>
    <name type="synonym">Brachionus muelleri</name>
    <dbReference type="NCBI Taxonomy" id="10195"/>
    <lineage>
        <taxon>Eukaryota</taxon>
        <taxon>Metazoa</taxon>
        <taxon>Spiralia</taxon>
        <taxon>Gnathifera</taxon>
        <taxon>Rotifera</taxon>
        <taxon>Eurotatoria</taxon>
        <taxon>Monogononta</taxon>
        <taxon>Pseudotrocha</taxon>
        <taxon>Ploima</taxon>
        <taxon>Brachionidae</taxon>
        <taxon>Brachionus</taxon>
    </lineage>
</organism>
<feature type="non-terminal residue" evidence="1">
    <location>
        <position position="1"/>
    </location>
</feature>
<dbReference type="AlphaFoldDB" id="A0A3M7R8E2"/>
<dbReference type="Proteomes" id="UP000276133">
    <property type="component" value="Unassembled WGS sequence"/>
</dbReference>
<name>A0A3M7R8E2_BRAPC</name>
<evidence type="ECO:0000313" key="2">
    <source>
        <dbReference type="Proteomes" id="UP000276133"/>
    </source>
</evidence>
<proteinExistence type="predicted"/>